<name>A0A2C9JPP4_BIOGL</name>
<keyword evidence="5 10" id="KW-0276">Fatty acid metabolism</keyword>
<dbReference type="VEuPathDB" id="VectorBase:BGLAX_042626"/>
<evidence type="ECO:0000313" key="11">
    <source>
        <dbReference type="EnsemblMetazoa" id="BGLB005951-PB"/>
    </source>
</evidence>
<dbReference type="PANTHER" id="PTHR11157:SF12">
    <property type="entry name" value="ELONGATION OF VERY LONG CHAIN FATTY ACIDS PROTEIN 4"/>
    <property type="match status" value="1"/>
</dbReference>
<evidence type="ECO:0000256" key="2">
    <source>
        <dbReference type="ARBA" id="ARBA00022516"/>
    </source>
</evidence>
<dbReference type="AlphaFoldDB" id="A0A2C9JPP4"/>
<evidence type="ECO:0000256" key="5">
    <source>
        <dbReference type="ARBA" id="ARBA00022832"/>
    </source>
</evidence>
<feature type="transmembrane region" description="Helical" evidence="10">
    <location>
        <begin position="148"/>
        <end position="166"/>
    </location>
</feature>
<keyword evidence="2 10" id="KW-0444">Lipid biosynthesis</keyword>
<dbReference type="OrthoDB" id="434092at2759"/>
<dbReference type="GO" id="GO:0009922">
    <property type="term" value="F:fatty acid elongase activity"/>
    <property type="evidence" value="ECO:0007669"/>
    <property type="project" value="UniProtKB-EC"/>
</dbReference>
<evidence type="ECO:0000313" key="12">
    <source>
        <dbReference type="Proteomes" id="UP000076420"/>
    </source>
</evidence>
<feature type="transmembrane region" description="Helical" evidence="10">
    <location>
        <begin position="69"/>
        <end position="97"/>
    </location>
</feature>
<evidence type="ECO:0000256" key="1">
    <source>
        <dbReference type="ARBA" id="ARBA00004141"/>
    </source>
</evidence>
<comment type="catalytic activity">
    <reaction evidence="10">
        <text>a very-long-chain acyl-CoA + malonyl-CoA + H(+) = a very-long-chain 3-oxoacyl-CoA + CO2 + CoA</text>
        <dbReference type="Rhea" id="RHEA:32727"/>
        <dbReference type="ChEBI" id="CHEBI:15378"/>
        <dbReference type="ChEBI" id="CHEBI:16526"/>
        <dbReference type="ChEBI" id="CHEBI:57287"/>
        <dbReference type="ChEBI" id="CHEBI:57384"/>
        <dbReference type="ChEBI" id="CHEBI:90725"/>
        <dbReference type="ChEBI" id="CHEBI:90736"/>
        <dbReference type="EC" id="2.3.1.199"/>
    </reaction>
</comment>
<dbReference type="GO" id="GO:0042761">
    <property type="term" value="P:very long-chain fatty acid biosynthetic process"/>
    <property type="evidence" value="ECO:0007669"/>
    <property type="project" value="TreeGrafter"/>
</dbReference>
<dbReference type="PROSITE" id="PS01188">
    <property type="entry name" value="ELO"/>
    <property type="match status" value="1"/>
</dbReference>
<feature type="transmembrane region" description="Helical" evidence="10">
    <location>
        <begin position="236"/>
        <end position="257"/>
    </location>
</feature>
<keyword evidence="8 10" id="KW-0472">Membrane</keyword>
<evidence type="ECO:0000256" key="3">
    <source>
        <dbReference type="ARBA" id="ARBA00022679"/>
    </source>
</evidence>
<dbReference type="GO" id="GO:0030148">
    <property type="term" value="P:sphingolipid biosynthetic process"/>
    <property type="evidence" value="ECO:0007669"/>
    <property type="project" value="TreeGrafter"/>
</dbReference>
<dbReference type="InterPro" id="IPR002076">
    <property type="entry name" value="ELO_fam"/>
</dbReference>
<feature type="transmembrane region" description="Helical" evidence="10">
    <location>
        <begin position="206"/>
        <end position="224"/>
    </location>
</feature>
<dbReference type="Proteomes" id="UP000076420">
    <property type="component" value="Unassembled WGS sequence"/>
</dbReference>
<comment type="subcellular location">
    <subcellularLocation>
        <location evidence="1">Membrane</location>
        <topology evidence="1">Multi-pass membrane protein</topology>
    </subcellularLocation>
</comment>
<proteinExistence type="inferred from homology"/>
<evidence type="ECO:0000256" key="4">
    <source>
        <dbReference type="ARBA" id="ARBA00022692"/>
    </source>
</evidence>
<organism evidence="11 12">
    <name type="scientific">Biomphalaria glabrata</name>
    <name type="common">Bloodfluke planorb</name>
    <name type="synonym">Freshwater snail</name>
    <dbReference type="NCBI Taxonomy" id="6526"/>
    <lineage>
        <taxon>Eukaryota</taxon>
        <taxon>Metazoa</taxon>
        <taxon>Spiralia</taxon>
        <taxon>Lophotrochozoa</taxon>
        <taxon>Mollusca</taxon>
        <taxon>Gastropoda</taxon>
        <taxon>Heterobranchia</taxon>
        <taxon>Euthyneura</taxon>
        <taxon>Panpulmonata</taxon>
        <taxon>Hygrophila</taxon>
        <taxon>Lymnaeoidea</taxon>
        <taxon>Planorbidae</taxon>
        <taxon>Biomphalaria</taxon>
    </lineage>
</organism>
<feature type="transmembrane region" description="Helical" evidence="10">
    <location>
        <begin position="29"/>
        <end position="48"/>
    </location>
</feature>
<dbReference type="GO" id="GO:0034625">
    <property type="term" value="P:fatty acid elongation, monounsaturated fatty acid"/>
    <property type="evidence" value="ECO:0007669"/>
    <property type="project" value="TreeGrafter"/>
</dbReference>
<dbReference type="GO" id="GO:0019367">
    <property type="term" value="P:fatty acid elongation, saturated fatty acid"/>
    <property type="evidence" value="ECO:0007669"/>
    <property type="project" value="TreeGrafter"/>
</dbReference>
<feature type="transmembrane region" description="Helical" evidence="10">
    <location>
        <begin position="117"/>
        <end position="136"/>
    </location>
</feature>
<keyword evidence="4 10" id="KW-0812">Transmembrane</keyword>
<dbReference type="GO" id="GO:0034626">
    <property type="term" value="P:fatty acid elongation, polyunsaturated fatty acid"/>
    <property type="evidence" value="ECO:0007669"/>
    <property type="project" value="TreeGrafter"/>
</dbReference>
<dbReference type="EC" id="2.3.1.199" evidence="10"/>
<keyword evidence="9 10" id="KW-0275">Fatty acid biosynthesis</keyword>
<dbReference type="Pfam" id="PF01151">
    <property type="entry name" value="ELO"/>
    <property type="match status" value="1"/>
</dbReference>
<comment type="similarity">
    <text evidence="10">Belongs to the ELO family.</text>
</comment>
<gene>
    <name evidence="11" type="primary">106062718</name>
</gene>
<protein>
    <recommendedName>
        <fullName evidence="10">Elongation of very long chain fatty acids protein</fullName>
        <ecNumber evidence="10">2.3.1.199</ecNumber>
    </recommendedName>
    <alternativeName>
        <fullName evidence="10">Very-long-chain 3-oxoacyl-CoA synthase</fullName>
    </alternativeName>
</protein>
<keyword evidence="6 10" id="KW-1133">Transmembrane helix</keyword>
<dbReference type="VEuPathDB" id="VectorBase:BGLB005951"/>
<evidence type="ECO:0000256" key="10">
    <source>
        <dbReference type="RuleBase" id="RU361115"/>
    </source>
</evidence>
<keyword evidence="7 10" id="KW-0443">Lipid metabolism</keyword>
<dbReference type="PANTHER" id="PTHR11157">
    <property type="entry name" value="FATTY ACID ACYL TRANSFERASE-RELATED"/>
    <property type="match status" value="1"/>
</dbReference>
<sequence length="292" mass="34295">MEVIQTKLHELNHFYEWAFSVADERVSDWPLMWGYSPTLAITALYLLAVNTLPKFMENRPAFNLKYTLVIYNFICVLINFHICSELLISSTMLGYSYSCQPVSYTYDPYEIRIAKALWWFYFSKCVEMLDTIFFILRKKNNQVSFLHVYHHATMFPIWYIGVKWVAGGQSFFGAMINSFIHVIMYTYYGVAALGPEFQKYLWWKRYLTRLQLIQFVTGIAHASQSLILKGCGFPEWMHWALIFYAFTILLLFINFYYHAYRSSKRTKSTESNGSVANGHALNGKMTEHAKKN</sequence>
<reference evidence="11" key="1">
    <citation type="submission" date="2020-05" db="UniProtKB">
        <authorList>
            <consortium name="EnsemblMetazoa"/>
        </authorList>
    </citation>
    <scope>IDENTIFICATION</scope>
    <source>
        <strain evidence="11">BB02</strain>
    </source>
</reference>
<dbReference type="InterPro" id="IPR030457">
    <property type="entry name" value="ELO_CS"/>
</dbReference>
<keyword evidence="3 10" id="KW-0808">Transferase</keyword>
<evidence type="ECO:0000256" key="9">
    <source>
        <dbReference type="ARBA" id="ARBA00023160"/>
    </source>
</evidence>
<accession>A0A2C9JPP4</accession>
<evidence type="ECO:0000256" key="8">
    <source>
        <dbReference type="ARBA" id="ARBA00023136"/>
    </source>
</evidence>
<feature type="transmembrane region" description="Helical" evidence="10">
    <location>
        <begin position="172"/>
        <end position="194"/>
    </location>
</feature>
<evidence type="ECO:0000256" key="7">
    <source>
        <dbReference type="ARBA" id="ARBA00023098"/>
    </source>
</evidence>
<evidence type="ECO:0000256" key="6">
    <source>
        <dbReference type="ARBA" id="ARBA00022989"/>
    </source>
</evidence>
<dbReference type="EnsemblMetazoa" id="BGLB005951-RB">
    <property type="protein sequence ID" value="BGLB005951-PB"/>
    <property type="gene ID" value="BGLB005951"/>
</dbReference>
<dbReference type="GO" id="GO:0005789">
    <property type="term" value="C:endoplasmic reticulum membrane"/>
    <property type="evidence" value="ECO:0007669"/>
    <property type="project" value="TreeGrafter"/>
</dbReference>
<dbReference type="RefSeq" id="XP_013076487.2">
    <property type="nucleotide sequence ID" value="XM_013221033.2"/>
</dbReference>